<feature type="repeat" description="ANK" evidence="3">
    <location>
        <begin position="102"/>
        <end position="134"/>
    </location>
</feature>
<protein>
    <submittedName>
        <fullName evidence="4">Ankyrin repeat-containing domain protein</fullName>
    </submittedName>
</protein>
<dbReference type="Gene3D" id="1.25.40.20">
    <property type="entry name" value="Ankyrin repeat-containing domain"/>
    <property type="match status" value="1"/>
</dbReference>
<sequence length="161" mass="17371">DSQKRTILHMAVTGSSSLAAKWALESNSGLLEVEDNMGRTPLHNCDSPRTLQLLLKYGANINYTDKFGMTTLHHKCLQAQAELVQALLSSSPKPDLNLRNNSYGTPLHCAVIGGSIDVVLALLNAGASPNLRDKLGNTPAHIAARLNRPTIMRILIKHGAD</sequence>
<feature type="non-terminal residue" evidence="4">
    <location>
        <position position="1"/>
    </location>
</feature>
<keyword evidence="5" id="KW-1185">Reference proteome</keyword>
<reference evidence="4" key="1">
    <citation type="journal article" date="2023" name="Mol. Phylogenet. Evol.">
        <title>Genome-scale phylogeny and comparative genomics of the fungal order Sordariales.</title>
        <authorList>
            <person name="Hensen N."/>
            <person name="Bonometti L."/>
            <person name="Westerberg I."/>
            <person name="Brannstrom I.O."/>
            <person name="Guillou S."/>
            <person name="Cros-Aarteil S."/>
            <person name="Calhoun S."/>
            <person name="Haridas S."/>
            <person name="Kuo A."/>
            <person name="Mondo S."/>
            <person name="Pangilinan J."/>
            <person name="Riley R."/>
            <person name="LaButti K."/>
            <person name="Andreopoulos B."/>
            <person name="Lipzen A."/>
            <person name="Chen C."/>
            <person name="Yan M."/>
            <person name="Daum C."/>
            <person name="Ng V."/>
            <person name="Clum A."/>
            <person name="Steindorff A."/>
            <person name="Ohm R.A."/>
            <person name="Martin F."/>
            <person name="Silar P."/>
            <person name="Natvig D.O."/>
            <person name="Lalanne C."/>
            <person name="Gautier V."/>
            <person name="Ament-Velasquez S.L."/>
            <person name="Kruys A."/>
            <person name="Hutchinson M.I."/>
            <person name="Powell A.J."/>
            <person name="Barry K."/>
            <person name="Miller A.N."/>
            <person name="Grigoriev I.V."/>
            <person name="Debuchy R."/>
            <person name="Gladieux P."/>
            <person name="Hiltunen Thoren M."/>
            <person name="Johannesson H."/>
        </authorList>
    </citation>
    <scope>NUCLEOTIDE SEQUENCE</scope>
    <source>
        <strain evidence="4">CBS 990.96</strain>
    </source>
</reference>
<organism evidence="4 5">
    <name type="scientific">Podospora fimiseda</name>
    <dbReference type="NCBI Taxonomy" id="252190"/>
    <lineage>
        <taxon>Eukaryota</taxon>
        <taxon>Fungi</taxon>
        <taxon>Dikarya</taxon>
        <taxon>Ascomycota</taxon>
        <taxon>Pezizomycotina</taxon>
        <taxon>Sordariomycetes</taxon>
        <taxon>Sordariomycetidae</taxon>
        <taxon>Sordariales</taxon>
        <taxon>Podosporaceae</taxon>
        <taxon>Podospora</taxon>
    </lineage>
</organism>
<dbReference type="PANTHER" id="PTHR24124:SF14">
    <property type="entry name" value="CHROMOSOME UNDETERMINED SCAFFOLD_25, WHOLE GENOME SHOTGUN SEQUENCE"/>
    <property type="match status" value="1"/>
</dbReference>
<feature type="non-terminal residue" evidence="4">
    <location>
        <position position="161"/>
    </location>
</feature>
<dbReference type="Proteomes" id="UP001301958">
    <property type="component" value="Unassembled WGS sequence"/>
</dbReference>
<reference evidence="4" key="2">
    <citation type="submission" date="2023-05" db="EMBL/GenBank/DDBJ databases">
        <authorList>
            <consortium name="Lawrence Berkeley National Laboratory"/>
            <person name="Steindorff A."/>
            <person name="Hensen N."/>
            <person name="Bonometti L."/>
            <person name="Westerberg I."/>
            <person name="Brannstrom I.O."/>
            <person name="Guillou S."/>
            <person name="Cros-Aarteil S."/>
            <person name="Calhoun S."/>
            <person name="Haridas S."/>
            <person name="Kuo A."/>
            <person name="Mondo S."/>
            <person name="Pangilinan J."/>
            <person name="Riley R."/>
            <person name="Labutti K."/>
            <person name="Andreopoulos B."/>
            <person name="Lipzen A."/>
            <person name="Chen C."/>
            <person name="Yanf M."/>
            <person name="Daum C."/>
            <person name="Ng V."/>
            <person name="Clum A."/>
            <person name="Ohm R."/>
            <person name="Martin F."/>
            <person name="Silar P."/>
            <person name="Natvig D."/>
            <person name="Lalanne C."/>
            <person name="Gautier V."/>
            <person name="Ament-Velasquez S.L."/>
            <person name="Kruys A."/>
            <person name="Hutchinson M.I."/>
            <person name="Powell A.J."/>
            <person name="Barry K."/>
            <person name="Miller A.N."/>
            <person name="Grigoriev I.V."/>
            <person name="Debuchy R."/>
            <person name="Gladieux P."/>
            <person name="Thoren M.H."/>
            <person name="Johannesson H."/>
        </authorList>
    </citation>
    <scope>NUCLEOTIDE SEQUENCE</scope>
    <source>
        <strain evidence="4">CBS 990.96</strain>
    </source>
</reference>
<evidence type="ECO:0000256" key="2">
    <source>
        <dbReference type="ARBA" id="ARBA00023043"/>
    </source>
</evidence>
<keyword evidence="2 3" id="KW-0040">ANK repeat</keyword>
<evidence type="ECO:0000256" key="3">
    <source>
        <dbReference type="PROSITE-ProRule" id="PRU00023"/>
    </source>
</evidence>
<dbReference type="AlphaFoldDB" id="A0AAN7BFY8"/>
<dbReference type="SUPFAM" id="SSF48403">
    <property type="entry name" value="Ankyrin repeat"/>
    <property type="match status" value="1"/>
</dbReference>
<dbReference type="PANTHER" id="PTHR24124">
    <property type="entry name" value="ANKYRIN REPEAT FAMILY A"/>
    <property type="match status" value="1"/>
</dbReference>
<gene>
    <name evidence="4" type="ORF">QBC38DRAFT_520228</name>
</gene>
<dbReference type="PROSITE" id="PS50297">
    <property type="entry name" value="ANK_REP_REGION"/>
    <property type="match status" value="2"/>
</dbReference>
<accession>A0AAN7BFY8</accession>
<evidence type="ECO:0000256" key="1">
    <source>
        <dbReference type="ARBA" id="ARBA00022737"/>
    </source>
</evidence>
<dbReference type="GO" id="GO:0005634">
    <property type="term" value="C:nucleus"/>
    <property type="evidence" value="ECO:0007669"/>
    <property type="project" value="TreeGrafter"/>
</dbReference>
<dbReference type="Pfam" id="PF12796">
    <property type="entry name" value="Ank_2"/>
    <property type="match status" value="1"/>
</dbReference>
<keyword evidence="1" id="KW-0677">Repeat</keyword>
<dbReference type="InterPro" id="IPR036770">
    <property type="entry name" value="Ankyrin_rpt-contain_sf"/>
</dbReference>
<name>A0AAN7BFY8_9PEZI</name>
<comment type="caution">
    <text evidence="4">The sequence shown here is derived from an EMBL/GenBank/DDBJ whole genome shotgun (WGS) entry which is preliminary data.</text>
</comment>
<evidence type="ECO:0000313" key="5">
    <source>
        <dbReference type="Proteomes" id="UP001301958"/>
    </source>
</evidence>
<dbReference type="SMART" id="SM00248">
    <property type="entry name" value="ANK"/>
    <property type="match status" value="5"/>
</dbReference>
<feature type="repeat" description="ANK" evidence="3">
    <location>
        <begin position="135"/>
        <end position="161"/>
    </location>
</feature>
<evidence type="ECO:0000313" key="4">
    <source>
        <dbReference type="EMBL" id="KAK4222142.1"/>
    </source>
</evidence>
<dbReference type="PROSITE" id="PS50088">
    <property type="entry name" value="ANK_REPEAT"/>
    <property type="match status" value="2"/>
</dbReference>
<dbReference type="Pfam" id="PF13606">
    <property type="entry name" value="Ank_3"/>
    <property type="match status" value="1"/>
</dbReference>
<proteinExistence type="predicted"/>
<dbReference type="InterPro" id="IPR002110">
    <property type="entry name" value="Ankyrin_rpt"/>
</dbReference>
<dbReference type="GO" id="GO:0010468">
    <property type="term" value="P:regulation of gene expression"/>
    <property type="evidence" value="ECO:0007669"/>
    <property type="project" value="TreeGrafter"/>
</dbReference>
<dbReference type="EMBL" id="MU865489">
    <property type="protein sequence ID" value="KAK4222142.1"/>
    <property type="molecule type" value="Genomic_DNA"/>
</dbReference>